<sequence>MFNMLVNSLLIDSGSINIACGNIVGSLSDLSETPHVLTFTNITFDERVIFGSSLNFIAFNHLIIESCGGSTQATINRRDRLIVDDDAYTDIPYEKSLMIGPNVTSSSLNGCKITSIQSGALNNLVCLRYLEITRNEELDNSFEYIELNMFKGNRLSCQNLGLLNLVH</sequence>
<reference evidence="1" key="2">
    <citation type="submission" date="2015-06" db="UniProtKB">
        <authorList>
            <consortium name="EnsemblMetazoa"/>
        </authorList>
    </citation>
    <scope>IDENTIFICATION</scope>
</reference>
<dbReference type="EMBL" id="CAEY01000699">
    <property type="status" value="NOT_ANNOTATED_CDS"/>
    <property type="molecule type" value="Genomic_DNA"/>
</dbReference>
<organism evidence="1 2">
    <name type="scientific">Tetranychus urticae</name>
    <name type="common">Two-spotted spider mite</name>
    <dbReference type="NCBI Taxonomy" id="32264"/>
    <lineage>
        <taxon>Eukaryota</taxon>
        <taxon>Metazoa</taxon>
        <taxon>Ecdysozoa</taxon>
        <taxon>Arthropoda</taxon>
        <taxon>Chelicerata</taxon>
        <taxon>Arachnida</taxon>
        <taxon>Acari</taxon>
        <taxon>Acariformes</taxon>
        <taxon>Trombidiformes</taxon>
        <taxon>Prostigmata</taxon>
        <taxon>Eleutherengona</taxon>
        <taxon>Raphignathae</taxon>
        <taxon>Tetranychoidea</taxon>
        <taxon>Tetranychidae</taxon>
        <taxon>Tetranychus</taxon>
    </lineage>
</organism>
<evidence type="ECO:0000313" key="2">
    <source>
        <dbReference type="Proteomes" id="UP000015104"/>
    </source>
</evidence>
<dbReference type="Gene3D" id="3.80.10.10">
    <property type="entry name" value="Ribonuclease Inhibitor"/>
    <property type="match status" value="1"/>
</dbReference>
<dbReference type="InterPro" id="IPR032675">
    <property type="entry name" value="LRR_dom_sf"/>
</dbReference>
<protein>
    <submittedName>
        <fullName evidence="1">Uncharacterized protein</fullName>
    </submittedName>
</protein>
<dbReference type="AlphaFoldDB" id="T1KY73"/>
<evidence type="ECO:0000313" key="1">
    <source>
        <dbReference type="EnsemblMetazoa" id="tetur26g02710.1"/>
    </source>
</evidence>
<proteinExistence type="predicted"/>
<name>T1KY73_TETUR</name>
<dbReference type="EnsemblMetazoa" id="tetur26g02710.1">
    <property type="protein sequence ID" value="tetur26g02710.1"/>
    <property type="gene ID" value="tetur26g02710"/>
</dbReference>
<reference evidence="2" key="1">
    <citation type="submission" date="2011-08" db="EMBL/GenBank/DDBJ databases">
        <authorList>
            <person name="Rombauts S."/>
        </authorList>
    </citation>
    <scope>NUCLEOTIDE SEQUENCE</scope>
    <source>
        <strain evidence="2">London</strain>
    </source>
</reference>
<dbReference type="HOGENOM" id="CLU_1596615_0_0_1"/>
<keyword evidence="2" id="KW-1185">Reference proteome</keyword>
<accession>T1KY73</accession>
<dbReference type="Proteomes" id="UP000015104">
    <property type="component" value="Unassembled WGS sequence"/>
</dbReference>